<keyword evidence="4 5" id="KW-0472">Membrane</keyword>
<dbReference type="CDD" id="cd07042">
    <property type="entry name" value="STAS_SulP_like_sulfate_transporter"/>
    <property type="match status" value="1"/>
</dbReference>
<sequence length="637" mass="69920">MVIPQGMSYAKLAGLPSVWGLYGAFVPVLVYAGLGSSRQLAVGPVAVTSLLLGSNVKDIIDAPIQDNPNTPHNQYAQDQYNQTCTQVALLAGCIYTATGILSLGWVTQFLSHSVIGGFMSGASLIIGLSQVKFIFGYNTRPDPKSTSVLKLPSISFPRQDPIYQQLGSLFGSTWTPYFQWREFVMGLSWIILLQTMKVLGQRYRKLKLLRALGPLTVTIISIAIMNIWGLMKPPYNIRVVGKIPKGLPGATVDMFSPMDNFGSKIGLAIVVCLIDILESISIARALALKGKYDIRPTQELRGLGVANIVGAMFNCYTTTGSFSRSAVSADTGSRTQVFGIWGALLVMIVLLVLTPVFKYMPQNAQGAIVISAVFSLFNYTEWWFLWNVNKLDWIVFNVALFCVAFLGVEIGLAIAIGLSIAIILYKTAFPHTAVLGRLPQTTVYRNVKQYPDARQIDGMLVMRIDAPIYFANVIPVREAIAKYQRRAIRANTPRGVQLRYIIIDMSPVTDIDASAVHWLKDWIVDLKERSMQPVLANPSKQVMRLLNNANITPLLGEHIFVRTHDAVSACTERLLTEQASKVLSTDTPPDPKSVEYDVRGTLEDAGVKLGGLTGGVAPLGDVDLYLNPNGDSRKRKD</sequence>
<feature type="transmembrane region" description="Helical" evidence="5">
    <location>
        <begin position="12"/>
        <end position="34"/>
    </location>
</feature>
<dbReference type="Pfam" id="PF00916">
    <property type="entry name" value="Sulfate_transp"/>
    <property type="match status" value="1"/>
</dbReference>
<proteinExistence type="predicted"/>
<dbReference type="AlphaFoldDB" id="A0AAW1RWV7"/>
<name>A0AAW1RWV7_9CHLO</name>
<feature type="transmembrane region" description="Helical" evidence="5">
    <location>
        <begin position="339"/>
        <end position="360"/>
    </location>
</feature>
<feature type="transmembrane region" description="Helical" evidence="5">
    <location>
        <begin position="265"/>
        <end position="288"/>
    </location>
</feature>
<dbReference type="PROSITE" id="PS50801">
    <property type="entry name" value="STAS"/>
    <property type="match status" value="1"/>
</dbReference>
<dbReference type="GO" id="GO:0016020">
    <property type="term" value="C:membrane"/>
    <property type="evidence" value="ECO:0007669"/>
    <property type="project" value="UniProtKB-SubCell"/>
</dbReference>
<feature type="transmembrane region" description="Helical" evidence="5">
    <location>
        <begin position="87"/>
        <end position="107"/>
    </location>
</feature>
<dbReference type="InterPro" id="IPR001902">
    <property type="entry name" value="SLC26A/SulP_fam"/>
</dbReference>
<dbReference type="GO" id="GO:0055085">
    <property type="term" value="P:transmembrane transport"/>
    <property type="evidence" value="ECO:0007669"/>
    <property type="project" value="InterPro"/>
</dbReference>
<dbReference type="Gene3D" id="3.30.750.24">
    <property type="entry name" value="STAS domain"/>
    <property type="match status" value="1"/>
</dbReference>
<evidence type="ECO:0000259" key="6">
    <source>
        <dbReference type="PROSITE" id="PS50801"/>
    </source>
</evidence>
<feature type="transmembrane region" description="Helical" evidence="5">
    <location>
        <begin position="212"/>
        <end position="231"/>
    </location>
</feature>
<gene>
    <name evidence="7" type="ORF">WJX84_006257</name>
</gene>
<evidence type="ECO:0000256" key="1">
    <source>
        <dbReference type="ARBA" id="ARBA00004141"/>
    </source>
</evidence>
<dbReference type="NCBIfam" id="TIGR00815">
    <property type="entry name" value="sulP"/>
    <property type="match status" value="1"/>
</dbReference>
<evidence type="ECO:0000256" key="5">
    <source>
        <dbReference type="SAM" id="Phobius"/>
    </source>
</evidence>
<dbReference type="PANTHER" id="PTHR11814">
    <property type="entry name" value="SULFATE TRANSPORTER"/>
    <property type="match status" value="1"/>
</dbReference>
<evidence type="ECO:0000256" key="4">
    <source>
        <dbReference type="ARBA" id="ARBA00023136"/>
    </source>
</evidence>
<dbReference type="InterPro" id="IPR011547">
    <property type="entry name" value="SLC26A/SulP_dom"/>
</dbReference>
<organism evidence="7 8">
    <name type="scientific">Apatococcus fuscideae</name>
    <dbReference type="NCBI Taxonomy" id="2026836"/>
    <lineage>
        <taxon>Eukaryota</taxon>
        <taxon>Viridiplantae</taxon>
        <taxon>Chlorophyta</taxon>
        <taxon>core chlorophytes</taxon>
        <taxon>Trebouxiophyceae</taxon>
        <taxon>Chlorellales</taxon>
        <taxon>Chlorellaceae</taxon>
        <taxon>Apatococcus</taxon>
    </lineage>
</organism>
<evidence type="ECO:0000313" key="8">
    <source>
        <dbReference type="Proteomes" id="UP001485043"/>
    </source>
</evidence>
<dbReference type="EMBL" id="JALJOV010001890">
    <property type="protein sequence ID" value="KAK9838590.1"/>
    <property type="molecule type" value="Genomic_DNA"/>
</dbReference>
<feature type="domain" description="STAS" evidence="6">
    <location>
        <begin position="449"/>
        <end position="570"/>
    </location>
</feature>
<keyword evidence="8" id="KW-1185">Reference proteome</keyword>
<comment type="caution">
    <text evidence="7">The sequence shown here is derived from an EMBL/GenBank/DDBJ whole genome shotgun (WGS) entry which is preliminary data.</text>
</comment>
<evidence type="ECO:0000256" key="3">
    <source>
        <dbReference type="ARBA" id="ARBA00022989"/>
    </source>
</evidence>
<comment type="subcellular location">
    <subcellularLocation>
        <location evidence="1">Membrane</location>
        <topology evidence="1">Multi-pass membrane protein</topology>
    </subcellularLocation>
</comment>
<dbReference type="SUPFAM" id="SSF52091">
    <property type="entry name" value="SpoIIaa-like"/>
    <property type="match status" value="1"/>
</dbReference>
<evidence type="ECO:0000313" key="7">
    <source>
        <dbReference type="EMBL" id="KAK9838590.1"/>
    </source>
</evidence>
<feature type="transmembrane region" description="Helical" evidence="5">
    <location>
        <begin position="398"/>
        <end position="425"/>
    </location>
</feature>
<dbReference type="InterPro" id="IPR002645">
    <property type="entry name" value="STAS_dom"/>
</dbReference>
<reference evidence="7 8" key="1">
    <citation type="journal article" date="2024" name="Nat. Commun.">
        <title>Phylogenomics reveals the evolutionary origins of lichenization in chlorophyte algae.</title>
        <authorList>
            <person name="Puginier C."/>
            <person name="Libourel C."/>
            <person name="Otte J."/>
            <person name="Skaloud P."/>
            <person name="Haon M."/>
            <person name="Grisel S."/>
            <person name="Petersen M."/>
            <person name="Berrin J.G."/>
            <person name="Delaux P.M."/>
            <person name="Dal Grande F."/>
            <person name="Keller J."/>
        </authorList>
    </citation>
    <scope>NUCLEOTIDE SEQUENCE [LARGE SCALE GENOMIC DNA]</scope>
    <source>
        <strain evidence="7 8">SAG 2523</strain>
    </source>
</reference>
<feature type="transmembrane region" description="Helical" evidence="5">
    <location>
        <begin position="367"/>
        <end position="386"/>
    </location>
</feature>
<keyword evidence="2 5" id="KW-0812">Transmembrane</keyword>
<dbReference type="Proteomes" id="UP001485043">
    <property type="component" value="Unassembled WGS sequence"/>
</dbReference>
<accession>A0AAW1RWV7</accession>
<protein>
    <recommendedName>
        <fullName evidence="6">STAS domain-containing protein</fullName>
    </recommendedName>
</protein>
<keyword evidence="3 5" id="KW-1133">Transmembrane helix</keyword>
<dbReference type="InterPro" id="IPR036513">
    <property type="entry name" value="STAS_dom_sf"/>
</dbReference>
<dbReference type="Pfam" id="PF01740">
    <property type="entry name" value="STAS"/>
    <property type="match status" value="1"/>
</dbReference>
<feature type="transmembrane region" description="Helical" evidence="5">
    <location>
        <begin position="114"/>
        <end position="135"/>
    </location>
</feature>
<evidence type="ECO:0000256" key="2">
    <source>
        <dbReference type="ARBA" id="ARBA00022692"/>
    </source>
</evidence>
<feature type="transmembrane region" description="Helical" evidence="5">
    <location>
        <begin position="300"/>
        <end position="319"/>
    </location>
</feature>